<feature type="compositionally biased region" description="Basic and acidic residues" evidence="2">
    <location>
        <begin position="1"/>
        <end position="11"/>
    </location>
</feature>
<feature type="region of interest" description="Disordered" evidence="2">
    <location>
        <begin position="1"/>
        <end position="57"/>
    </location>
</feature>
<protein>
    <submittedName>
        <fullName evidence="4">Uncharacterized protein YjbJ (UPF0337 family)</fullName>
    </submittedName>
</protein>
<dbReference type="SUPFAM" id="SSF69047">
    <property type="entry name" value="Hypothetical protein YjbJ"/>
    <property type="match status" value="1"/>
</dbReference>
<dbReference type="AlphaFoldDB" id="A0A852X5K4"/>
<accession>A0A852X5K4</accession>
<comment type="caution">
    <text evidence="4">The sequence shown here is derived from an EMBL/GenBank/DDBJ whole genome shotgun (WGS) entry which is preliminary data.</text>
</comment>
<dbReference type="Pfam" id="PF05532">
    <property type="entry name" value="CsbD"/>
    <property type="match status" value="1"/>
</dbReference>
<proteinExistence type="inferred from homology"/>
<evidence type="ECO:0000313" key="4">
    <source>
        <dbReference type="EMBL" id="NYG38662.1"/>
    </source>
</evidence>
<comment type="similarity">
    <text evidence="1">Belongs to the UPF0337 (CsbD) family.</text>
</comment>
<reference evidence="4 5" key="1">
    <citation type="submission" date="2020-07" db="EMBL/GenBank/DDBJ databases">
        <title>Sequencing the genomes of 1000 actinobacteria strains.</title>
        <authorList>
            <person name="Klenk H.-P."/>
        </authorList>
    </citation>
    <scope>NUCLEOTIDE SEQUENCE [LARGE SCALE GENOMIC DNA]</scope>
    <source>
        <strain evidence="4 5">DSM 24723</strain>
    </source>
</reference>
<gene>
    <name evidence="4" type="ORF">BJY28_003131</name>
</gene>
<feature type="domain" description="CsbD-like" evidence="3">
    <location>
        <begin position="5"/>
        <end position="55"/>
    </location>
</feature>
<evidence type="ECO:0000313" key="5">
    <source>
        <dbReference type="Proteomes" id="UP000592181"/>
    </source>
</evidence>
<keyword evidence="5" id="KW-1185">Reference proteome</keyword>
<dbReference type="Gene3D" id="1.10.1470.10">
    <property type="entry name" value="YjbJ"/>
    <property type="match status" value="1"/>
</dbReference>
<dbReference type="EMBL" id="JACBZX010000001">
    <property type="protein sequence ID" value="NYG38662.1"/>
    <property type="molecule type" value="Genomic_DNA"/>
</dbReference>
<dbReference type="InterPro" id="IPR008462">
    <property type="entry name" value="CsbD"/>
</dbReference>
<feature type="compositionally biased region" description="Basic and acidic residues" evidence="2">
    <location>
        <begin position="40"/>
        <end position="57"/>
    </location>
</feature>
<dbReference type="InterPro" id="IPR036629">
    <property type="entry name" value="YjbJ_sf"/>
</dbReference>
<sequence>MGLSDKIENTKDQALGKAKEAVGDARGDDEMKAEGQAQETKGDAKQAVEKGKDALGG</sequence>
<evidence type="ECO:0000259" key="3">
    <source>
        <dbReference type="Pfam" id="PF05532"/>
    </source>
</evidence>
<name>A0A852X5K4_9MICO</name>
<dbReference type="Proteomes" id="UP000592181">
    <property type="component" value="Unassembled WGS sequence"/>
</dbReference>
<evidence type="ECO:0000256" key="2">
    <source>
        <dbReference type="SAM" id="MobiDB-lite"/>
    </source>
</evidence>
<evidence type="ECO:0000256" key="1">
    <source>
        <dbReference type="ARBA" id="ARBA00009129"/>
    </source>
</evidence>
<organism evidence="4 5">
    <name type="scientific">Janibacter alkaliphilus</name>
    <dbReference type="NCBI Taxonomy" id="1069963"/>
    <lineage>
        <taxon>Bacteria</taxon>
        <taxon>Bacillati</taxon>
        <taxon>Actinomycetota</taxon>
        <taxon>Actinomycetes</taxon>
        <taxon>Micrococcales</taxon>
        <taxon>Intrasporangiaceae</taxon>
        <taxon>Janibacter</taxon>
    </lineage>
</organism>
<feature type="compositionally biased region" description="Basic and acidic residues" evidence="2">
    <location>
        <begin position="17"/>
        <end position="33"/>
    </location>
</feature>
<dbReference type="RefSeq" id="WP_179463820.1">
    <property type="nucleotide sequence ID" value="NZ_JACBZX010000001.1"/>
</dbReference>